<evidence type="ECO:0000313" key="3">
    <source>
        <dbReference type="Proteomes" id="UP000008888"/>
    </source>
</evidence>
<dbReference type="HOGENOM" id="CLU_056715_0_0_6"/>
<accession>F9ZZX1</accession>
<name>F9ZZX1_METMM</name>
<reference evidence="3" key="3">
    <citation type="submission" date="2011-05" db="EMBL/GenBank/DDBJ databases">
        <title>Complete sequence of Methylomonas methanica MC09.</title>
        <authorList>
            <consortium name="US DOE Joint Genome Institute"/>
            <person name="Lucas S."/>
            <person name="Han J."/>
            <person name="Lapidus A."/>
            <person name="Cheng J.-F."/>
            <person name="Goodwin L."/>
            <person name="Pitluck S."/>
            <person name="Peters L."/>
            <person name="Mikhailova N."/>
            <person name="Teshima H."/>
            <person name="Han C."/>
            <person name="Tapia R."/>
            <person name="Land M."/>
            <person name="Hauser L."/>
            <person name="Kyrpides N."/>
            <person name="Ivanova N."/>
            <person name="Pagani I."/>
            <person name="Stein L."/>
            <person name="Woyke T."/>
        </authorList>
    </citation>
    <scope>NUCLEOTIDE SEQUENCE [LARGE SCALE GENOMIC DNA]</scope>
    <source>
        <strain evidence="3">MC09</strain>
    </source>
</reference>
<organism evidence="2 3">
    <name type="scientific">Methylomonas methanica (strain DSM 25384 / MC09)</name>
    <dbReference type="NCBI Taxonomy" id="857087"/>
    <lineage>
        <taxon>Bacteria</taxon>
        <taxon>Pseudomonadati</taxon>
        <taxon>Pseudomonadota</taxon>
        <taxon>Gammaproteobacteria</taxon>
        <taxon>Methylococcales</taxon>
        <taxon>Methylococcaceae</taxon>
        <taxon>Methylomonas</taxon>
    </lineage>
</organism>
<dbReference type="SUPFAM" id="SSF53850">
    <property type="entry name" value="Periplasmic binding protein-like II"/>
    <property type="match status" value="1"/>
</dbReference>
<dbReference type="eggNOG" id="COG0834">
    <property type="taxonomic scope" value="Bacteria"/>
</dbReference>
<dbReference type="InterPro" id="IPR001638">
    <property type="entry name" value="Solute-binding_3/MltF_N"/>
</dbReference>
<protein>
    <submittedName>
        <fullName evidence="2">Quinoprotein dehydrogenase-associated ABC transporter substrate-binding protein</fullName>
    </submittedName>
</protein>
<gene>
    <name evidence="2" type="ordered locus">Metme_1517</name>
</gene>
<dbReference type="KEGG" id="mmt:Metme_1517"/>
<proteinExistence type="predicted"/>
<evidence type="ECO:0000313" key="2">
    <source>
        <dbReference type="EMBL" id="AEF99939.1"/>
    </source>
</evidence>
<dbReference type="Proteomes" id="UP000008888">
    <property type="component" value="Chromosome"/>
</dbReference>
<dbReference type="NCBIfam" id="TIGR03871">
    <property type="entry name" value="ABC_peri_MoxJ_2"/>
    <property type="match status" value="1"/>
</dbReference>
<dbReference type="Gene3D" id="3.40.190.10">
    <property type="entry name" value="Periplasmic binding protein-like II"/>
    <property type="match status" value="2"/>
</dbReference>
<evidence type="ECO:0000259" key="1">
    <source>
        <dbReference type="SMART" id="SM00062"/>
    </source>
</evidence>
<reference evidence="2 3" key="1">
    <citation type="journal article" date="2011" name="J. Bacteriol.">
        <title>Complete Genome Sequence of the Aerobic Marine Methanotroph Methylomonas methanica MC09.</title>
        <authorList>
            <person name="Boden R."/>
            <person name="Cunliffe M."/>
            <person name="Scanlan J."/>
            <person name="Moussard H."/>
            <person name="Kits K.D."/>
            <person name="Klotz M.G."/>
            <person name="Jetten M.S."/>
            <person name="Vuilleumier S."/>
            <person name="Han J."/>
            <person name="Peters L."/>
            <person name="Mikhailova N."/>
            <person name="Teshima H."/>
            <person name="Tapia R."/>
            <person name="Kyrpides N."/>
            <person name="Ivanova N."/>
            <person name="Pagani I."/>
            <person name="Cheng J.F."/>
            <person name="Goodwin L."/>
            <person name="Han C."/>
            <person name="Hauser L."/>
            <person name="Land M.L."/>
            <person name="Lapidus A."/>
            <person name="Lucas S."/>
            <person name="Pitluck S."/>
            <person name="Woyke T."/>
            <person name="Stein L."/>
            <person name="Murrell J.C."/>
        </authorList>
    </citation>
    <scope>NUCLEOTIDE SEQUENCE [LARGE SCALE GENOMIC DNA]</scope>
    <source>
        <strain evidence="2 3">MC09</strain>
    </source>
</reference>
<feature type="domain" description="Solute-binding protein family 3/N-terminal" evidence="1">
    <location>
        <begin position="38"/>
        <end position="281"/>
    </location>
</feature>
<dbReference type="InterPro" id="IPR022448">
    <property type="entry name" value="Quinoprotein_dehydrogenase"/>
</dbReference>
<dbReference type="SMART" id="SM00062">
    <property type="entry name" value="PBPb"/>
    <property type="match status" value="1"/>
</dbReference>
<reference key="2">
    <citation type="submission" date="2011-05" db="EMBL/GenBank/DDBJ databases">
        <title>Complete genome sequence of the aerobic marine methanotroph Methylomonas methanica MC09.</title>
        <authorList>
            <person name="Boden R."/>
            <person name="Cunliffe M."/>
            <person name="Scanlan J."/>
            <person name="Moussard H."/>
            <person name="Kits K.D."/>
            <person name="Klotz M."/>
            <person name="Jetten M."/>
            <person name="Vuilleumier S."/>
            <person name="Han J."/>
            <person name="Peters L."/>
            <person name="Mikhailova N."/>
            <person name="Teshima H."/>
            <person name="Tapia R."/>
            <person name="Kyrpides N."/>
            <person name="Ivanova N."/>
            <person name="Pagani I."/>
            <person name="Cheng J.-F."/>
            <person name="Goodwin L."/>
            <person name="Han C."/>
            <person name="Hauser L."/>
            <person name="Land M."/>
            <person name="Lapidus A."/>
            <person name="Lucas S."/>
            <person name="Pitluck S."/>
            <person name="Woyke T."/>
            <person name="Stein L.Y."/>
            <person name="Murrell C."/>
        </authorList>
    </citation>
    <scope>NUCLEOTIDE SEQUENCE</scope>
    <source>
        <strain>MC09</strain>
    </source>
</reference>
<dbReference type="EMBL" id="CP002738">
    <property type="protein sequence ID" value="AEF99939.1"/>
    <property type="molecule type" value="Genomic_DNA"/>
</dbReference>
<dbReference type="AlphaFoldDB" id="F9ZZX1"/>
<dbReference type="STRING" id="857087.Metme_1517"/>
<keyword evidence="3" id="KW-1185">Reference proteome</keyword>
<sequence>MYPKKLKETAMNTFSTLARYLIFTGLSATAITTQAEDKFRVCADPLNPPYSSKDLSGYENKIAALFAKQLGQQVEYTWLPSRIGFIRNTLKAENDNGEGYKCDVVMGVPAGYDLTETTKPYFHSTYVLLIAKGRGWDDISDPSQLANLPLQRQEALKIAMFDRGPGTAWLQKNGLLEQGVPYQSMTGDSQHNVAMQIDKDLRAGLIDMVILWGPMAGYVESQSPKGSYTALEMKSTPDMKFDFSIAMGVRYGDNDRKQQLNELISKNLPQIQTIISSYRIPLLPIPAQPAAKDDDD</sequence>